<name>A0A8J3K2T1_9ACTN</name>
<proteinExistence type="predicted"/>
<protein>
    <submittedName>
        <fullName evidence="3">Hydrolase</fullName>
    </submittedName>
</protein>
<comment type="caution">
    <text evidence="3">The sequence shown here is derived from an EMBL/GenBank/DDBJ whole genome shotgun (WGS) entry which is preliminary data.</text>
</comment>
<keyword evidence="4" id="KW-1185">Reference proteome</keyword>
<gene>
    <name evidence="3" type="ORF">Cch02nite_28020</name>
</gene>
<dbReference type="GO" id="GO:0016787">
    <property type="term" value="F:hydrolase activity"/>
    <property type="evidence" value="ECO:0007669"/>
    <property type="project" value="UniProtKB-KW"/>
</dbReference>
<sequence>MRSIEIPVPGGSLHALRFGDGAKIALAAHGITASAMSFRTVARHLPADWSLVAVDLRGRGGSAGTPGPYGMDAHAADLAAVAEQLGAPVALTGQSMGAYAALRAAVRRPELFDRLVLVDGGLPLPVPAEFDPDQLLELTIGPAVARLRETYPSADAYVAFFQAHPALAGDWNDDMAEYVRYDAAGEPGAVRSRTSSEAVYADGRDLLVNGSAFGDDLVRLPLPATLLHAPRGMFGQEPGMLPQPVVDHWAAQAPSLRSELVADTNHYTILMTDRPAALIAQRLTEES</sequence>
<accession>A0A8J3K2T1</accession>
<dbReference type="Proteomes" id="UP000619293">
    <property type="component" value="Unassembled WGS sequence"/>
</dbReference>
<dbReference type="Gene3D" id="3.40.50.1820">
    <property type="entry name" value="alpha/beta hydrolase"/>
    <property type="match status" value="1"/>
</dbReference>
<dbReference type="PRINTS" id="PR00111">
    <property type="entry name" value="ABHYDROLASE"/>
</dbReference>
<dbReference type="Pfam" id="PF12697">
    <property type="entry name" value="Abhydrolase_6"/>
    <property type="match status" value="1"/>
</dbReference>
<evidence type="ECO:0000313" key="4">
    <source>
        <dbReference type="Proteomes" id="UP000619293"/>
    </source>
</evidence>
<organism evidence="3 4">
    <name type="scientific">Catellatospora chokoriensis</name>
    <dbReference type="NCBI Taxonomy" id="310353"/>
    <lineage>
        <taxon>Bacteria</taxon>
        <taxon>Bacillati</taxon>
        <taxon>Actinomycetota</taxon>
        <taxon>Actinomycetes</taxon>
        <taxon>Micromonosporales</taxon>
        <taxon>Micromonosporaceae</taxon>
        <taxon>Catellatospora</taxon>
    </lineage>
</organism>
<dbReference type="SUPFAM" id="SSF53474">
    <property type="entry name" value="alpha/beta-Hydrolases"/>
    <property type="match status" value="1"/>
</dbReference>
<dbReference type="PANTHER" id="PTHR43798">
    <property type="entry name" value="MONOACYLGLYCEROL LIPASE"/>
    <property type="match status" value="1"/>
</dbReference>
<evidence type="ECO:0000256" key="1">
    <source>
        <dbReference type="ARBA" id="ARBA00022801"/>
    </source>
</evidence>
<reference evidence="3 4" key="1">
    <citation type="submission" date="2021-01" db="EMBL/GenBank/DDBJ databases">
        <title>Whole genome shotgun sequence of Catellatospora chokoriensis NBRC 107358.</title>
        <authorList>
            <person name="Komaki H."/>
            <person name="Tamura T."/>
        </authorList>
    </citation>
    <scope>NUCLEOTIDE SEQUENCE [LARGE SCALE GENOMIC DNA]</scope>
    <source>
        <strain evidence="3 4">NBRC 107358</strain>
    </source>
</reference>
<dbReference type="GO" id="GO:0016020">
    <property type="term" value="C:membrane"/>
    <property type="evidence" value="ECO:0007669"/>
    <property type="project" value="TreeGrafter"/>
</dbReference>
<feature type="domain" description="AB hydrolase-1" evidence="2">
    <location>
        <begin position="28"/>
        <end position="280"/>
    </location>
</feature>
<evidence type="ECO:0000259" key="2">
    <source>
        <dbReference type="Pfam" id="PF12697"/>
    </source>
</evidence>
<evidence type="ECO:0000313" key="3">
    <source>
        <dbReference type="EMBL" id="GIF89358.1"/>
    </source>
</evidence>
<dbReference type="InterPro" id="IPR000073">
    <property type="entry name" value="AB_hydrolase_1"/>
</dbReference>
<dbReference type="InterPro" id="IPR050266">
    <property type="entry name" value="AB_hydrolase_sf"/>
</dbReference>
<dbReference type="AlphaFoldDB" id="A0A8J3K2T1"/>
<dbReference type="PANTHER" id="PTHR43798:SF31">
    <property type="entry name" value="AB HYDROLASE SUPERFAMILY PROTEIN YCLE"/>
    <property type="match status" value="1"/>
</dbReference>
<dbReference type="RefSeq" id="WP_191839262.1">
    <property type="nucleotide sequence ID" value="NZ_BAAALB010000006.1"/>
</dbReference>
<keyword evidence="1 3" id="KW-0378">Hydrolase</keyword>
<dbReference type="EMBL" id="BONG01000015">
    <property type="protein sequence ID" value="GIF89358.1"/>
    <property type="molecule type" value="Genomic_DNA"/>
</dbReference>
<dbReference type="InterPro" id="IPR029058">
    <property type="entry name" value="AB_hydrolase_fold"/>
</dbReference>